<dbReference type="PROSITE" id="PS50096">
    <property type="entry name" value="IQ"/>
    <property type="match status" value="2"/>
</dbReference>
<evidence type="ECO:0000256" key="1">
    <source>
        <dbReference type="ARBA" id="ARBA00022860"/>
    </source>
</evidence>
<comment type="similarity">
    <text evidence="2">Belongs to the IQD family.</text>
</comment>
<keyword evidence="1" id="KW-0112">Calmodulin-binding</keyword>
<evidence type="ECO:0000259" key="6">
    <source>
        <dbReference type="Pfam" id="PF13178"/>
    </source>
</evidence>
<reference evidence="7" key="1">
    <citation type="submission" date="2023-12" db="EMBL/GenBank/DDBJ databases">
        <title>Genome assembly of Anisodus tanguticus.</title>
        <authorList>
            <person name="Wang Y.-J."/>
        </authorList>
    </citation>
    <scope>NUCLEOTIDE SEQUENCE</scope>
    <source>
        <strain evidence="7">KB-2021</strain>
        <tissue evidence="7">Leaf</tissue>
    </source>
</reference>
<organism evidence="7 8">
    <name type="scientific">Anisodus tanguticus</name>
    <dbReference type="NCBI Taxonomy" id="243964"/>
    <lineage>
        <taxon>Eukaryota</taxon>
        <taxon>Viridiplantae</taxon>
        <taxon>Streptophyta</taxon>
        <taxon>Embryophyta</taxon>
        <taxon>Tracheophyta</taxon>
        <taxon>Spermatophyta</taxon>
        <taxon>Magnoliopsida</taxon>
        <taxon>eudicotyledons</taxon>
        <taxon>Gunneridae</taxon>
        <taxon>Pentapetalae</taxon>
        <taxon>asterids</taxon>
        <taxon>lamiids</taxon>
        <taxon>Solanales</taxon>
        <taxon>Solanaceae</taxon>
        <taxon>Solanoideae</taxon>
        <taxon>Hyoscyameae</taxon>
        <taxon>Anisodus</taxon>
    </lineage>
</organism>
<feature type="compositionally biased region" description="Polar residues" evidence="5">
    <location>
        <begin position="288"/>
        <end position="297"/>
    </location>
</feature>
<gene>
    <name evidence="7" type="ORF">RND71_019018</name>
</gene>
<dbReference type="AlphaFoldDB" id="A0AAE1S5W6"/>
<comment type="subunit">
    <text evidence="3">Binds to multiple calmodulin (CaM) in the presence of Ca(2+) and CaM-like proteins.</text>
</comment>
<proteinExistence type="inferred from homology"/>
<dbReference type="InterPro" id="IPR025064">
    <property type="entry name" value="DUF4005"/>
</dbReference>
<evidence type="ECO:0000313" key="7">
    <source>
        <dbReference type="EMBL" id="KAK4363777.1"/>
    </source>
</evidence>
<dbReference type="SUPFAM" id="SSF52540">
    <property type="entry name" value="P-loop containing nucleoside triphosphate hydrolases"/>
    <property type="match status" value="1"/>
</dbReference>
<accession>A0AAE1S5W6</accession>
<protein>
    <recommendedName>
        <fullName evidence="6">DUF4005 domain-containing protein</fullName>
    </recommendedName>
</protein>
<feature type="compositionally biased region" description="Polar residues" evidence="5">
    <location>
        <begin position="261"/>
        <end position="277"/>
    </location>
</feature>
<dbReference type="Gene3D" id="1.20.5.190">
    <property type="match status" value="1"/>
</dbReference>
<dbReference type="Pfam" id="PF13178">
    <property type="entry name" value="DUF4005"/>
    <property type="match status" value="1"/>
</dbReference>
<dbReference type="Pfam" id="PF00612">
    <property type="entry name" value="IQ"/>
    <property type="match status" value="2"/>
</dbReference>
<dbReference type="EMBL" id="JAVYJV010000009">
    <property type="protein sequence ID" value="KAK4363777.1"/>
    <property type="molecule type" value="Genomic_DNA"/>
</dbReference>
<dbReference type="CDD" id="cd23767">
    <property type="entry name" value="IQCD"/>
    <property type="match status" value="1"/>
</dbReference>
<evidence type="ECO:0000313" key="8">
    <source>
        <dbReference type="Proteomes" id="UP001291623"/>
    </source>
</evidence>
<dbReference type="Proteomes" id="UP001291623">
    <property type="component" value="Unassembled WGS sequence"/>
</dbReference>
<dbReference type="GO" id="GO:0005516">
    <property type="term" value="F:calmodulin binding"/>
    <property type="evidence" value="ECO:0007669"/>
    <property type="project" value="UniProtKB-KW"/>
</dbReference>
<evidence type="ECO:0000256" key="2">
    <source>
        <dbReference type="ARBA" id="ARBA00024341"/>
    </source>
</evidence>
<name>A0AAE1S5W6_9SOLA</name>
<evidence type="ECO:0000256" key="4">
    <source>
        <dbReference type="ARBA" id="ARBA00045534"/>
    </source>
</evidence>
<keyword evidence="8" id="KW-1185">Reference proteome</keyword>
<dbReference type="PANTHER" id="PTHR32295">
    <property type="entry name" value="IQ-DOMAIN 5-RELATED"/>
    <property type="match status" value="1"/>
</dbReference>
<feature type="domain" description="DUF4005" evidence="6">
    <location>
        <begin position="264"/>
        <end position="344"/>
    </location>
</feature>
<evidence type="ECO:0000256" key="5">
    <source>
        <dbReference type="SAM" id="MobiDB-lite"/>
    </source>
</evidence>
<dbReference type="InterPro" id="IPR000048">
    <property type="entry name" value="IQ_motif_EF-hand-BS"/>
</dbReference>
<evidence type="ECO:0000256" key="3">
    <source>
        <dbReference type="ARBA" id="ARBA00024378"/>
    </source>
</evidence>
<comment type="caution">
    <text evidence="7">The sequence shown here is derived from an EMBL/GenBank/DDBJ whole genome shotgun (WGS) entry which is preliminary data.</text>
</comment>
<dbReference type="InterPro" id="IPR027417">
    <property type="entry name" value="P-loop_NTPase"/>
</dbReference>
<dbReference type="PANTHER" id="PTHR32295:SF188">
    <property type="entry name" value="PROTEIN IQ-DOMAIN 14-LIKE"/>
    <property type="match status" value="1"/>
</dbReference>
<feature type="region of interest" description="Disordered" evidence="5">
    <location>
        <begin position="261"/>
        <end position="297"/>
    </location>
</feature>
<sequence length="378" mass="43005">MGKASKWIKSFLGFKKNESSSSTKKKWSDVKSYKDKDFQQHHHDYHNLDDKSHYNYGVSMLVHGKNDVRVDLSTVHSNVRTTSSVIRTEAVTMQNGEEWAAVVIQSHFRAYLSRRALRALKGLVKLQALVRGHSVRKQTADMLRRMQALIRAQSRARAGRSQGPATPDKFENIIRARSMKNDQMFMLKRNSSNHMGCRMDKTQESFARNGSIDDEKFVKILEMYTEKPNANPKQRNLFHSSELNLNSDQFSFSYEETCYSSADNNSPQLQSTASSKCARSRTGPLMPTKSTNGCSDNHPNYMSYTEAAKAKTRSMSAPKLRPQYDMLNSTKRYSRSNMQKGSNFTSKGTYQGSGRLDSIGVPIRGDSDEFSRGFYCMH</sequence>
<comment type="function">
    <text evidence="4">May be involved in cooperative interactions with calmodulins or calmodulin-like proteins. Recruits calmodulin proteins to microtubules, thus being a potential scaffold in cellular signaling and trafficking. May associate with nucleic acids and regulate gene expression at the transcriptional or post-transcriptional level.</text>
</comment>